<comment type="similarity">
    <text evidence="1">Belongs to the SCO1/2 family.</text>
</comment>
<gene>
    <name evidence="6" type="ORF">GTP91_03055</name>
</gene>
<dbReference type="GO" id="GO:0046872">
    <property type="term" value="F:metal ion binding"/>
    <property type="evidence" value="ECO:0007669"/>
    <property type="project" value="UniProtKB-KW"/>
</dbReference>
<dbReference type="PROSITE" id="PS51352">
    <property type="entry name" value="THIOREDOXIN_2"/>
    <property type="match status" value="1"/>
</dbReference>
<dbReference type="SUPFAM" id="SSF52833">
    <property type="entry name" value="Thioredoxin-like"/>
    <property type="match status" value="1"/>
</dbReference>
<dbReference type="EMBL" id="WWCW01000005">
    <property type="protein sequence ID" value="MYM86154.1"/>
    <property type="molecule type" value="Genomic_DNA"/>
</dbReference>
<evidence type="ECO:0000256" key="1">
    <source>
        <dbReference type="ARBA" id="ARBA00010996"/>
    </source>
</evidence>
<dbReference type="InterPro" id="IPR003782">
    <property type="entry name" value="SCO1/SenC"/>
</dbReference>
<protein>
    <submittedName>
        <fullName evidence="6">SCO family protein</fullName>
    </submittedName>
</protein>
<comment type="caution">
    <text evidence="6">The sequence shown here is derived from an EMBL/GenBank/DDBJ whole genome shotgun (WGS) entry which is preliminary data.</text>
</comment>
<dbReference type="CDD" id="cd02968">
    <property type="entry name" value="SCO"/>
    <property type="match status" value="1"/>
</dbReference>
<feature type="binding site" evidence="3">
    <location>
        <position position="189"/>
    </location>
    <ligand>
        <name>Cu cation</name>
        <dbReference type="ChEBI" id="CHEBI:23378"/>
    </ligand>
</feature>
<feature type="disulfide bond" description="Redox-active" evidence="4">
    <location>
        <begin position="88"/>
        <end position="94"/>
    </location>
</feature>
<dbReference type="InterPro" id="IPR036249">
    <property type="entry name" value="Thioredoxin-like_sf"/>
</dbReference>
<evidence type="ECO:0000313" key="6">
    <source>
        <dbReference type="EMBL" id="MYM86154.1"/>
    </source>
</evidence>
<accession>A0A845FVP9</accession>
<organism evidence="6 7">
    <name type="scientific">Duganella vulcania</name>
    <dbReference type="NCBI Taxonomy" id="2692166"/>
    <lineage>
        <taxon>Bacteria</taxon>
        <taxon>Pseudomonadati</taxon>
        <taxon>Pseudomonadota</taxon>
        <taxon>Betaproteobacteria</taxon>
        <taxon>Burkholderiales</taxon>
        <taxon>Oxalobacteraceae</taxon>
        <taxon>Telluria group</taxon>
        <taxon>Duganella</taxon>
    </lineage>
</organism>
<evidence type="ECO:0000256" key="4">
    <source>
        <dbReference type="PIRSR" id="PIRSR603782-2"/>
    </source>
</evidence>
<keyword evidence="4" id="KW-1015">Disulfide bond</keyword>
<evidence type="ECO:0000259" key="5">
    <source>
        <dbReference type="PROSITE" id="PS51352"/>
    </source>
</evidence>
<dbReference type="AlphaFoldDB" id="A0A845FVP9"/>
<keyword evidence="3" id="KW-0479">Metal-binding</keyword>
<name>A0A845FVP9_9BURK</name>
<dbReference type="Pfam" id="PF02630">
    <property type="entry name" value="SCO1-SenC"/>
    <property type="match status" value="1"/>
</dbReference>
<reference evidence="6 7" key="1">
    <citation type="submission" date="2020-01" db="EMBL/GenBank/DDBJ databases">
        <title>Novel species isolated from a subtropical stream in China.</title>
        <authorList>
            <person name="Lu H."/>
        </authorList>
    </citation>
    <scope>NUCLEOTIDE SEQUENCE [LARGE SCALE GENOMIC DNA]</scope>
    <source>
        <strain evidence="6 7">FT82W</strain>
    </source>
</reference>
<dbReference type="Gene3D" id="3.40.30.10">
    <property type="entry name" value="Glutaredoxin"/>
    <property type="match status" value="1"/>
</dbReference>
<sequence length="247" mass="27891">MWRRCVDHWPLLPVLLVFLLLSGTENVPTAGAAPQPSPLIVPAAGSYRLPVMQPGPRGMVLDSDGRDMPLERYITGRVTLLSFMYTYCTDASACPALFSTLNALRERLLNAPALAHRVRLVSMSFDPAHDTPEAMKNYGGELARSSQSLRWHFLTSRSVARLQPILDELGQSTSVQLDNQGRPTRLYYHQVKLFLFDQQGRVREIYSPAFLQPELIYRDIQTLLMETGTAQTHAAVPDGRQQRWQRD</sequence>
<evidence type="ECO:0000313" key="7">
    <source>
        <dbReference type="Proteomes" id="UP000470302"/>
    </source>
</evidence>
<keyword evidence="2 3" id="KW-0186">Copper</keyword>
<dbReference type="Proteomes" id="UP000470302">
    <property type="component" value="Unassembled WGS sequence"/>
</dbReference>
<feature type="binding site" evidence="3">
    <location>
        <position position="88"/>
    </location>
    <ligand>
        <name>Cu cation</name>
        <dbReference type="ChEBI" id="CHEBI:23378"/>
    </ligand>
</feature>
<dbReference type="RefSeq" id="WP_161095431.1">
    <property type="nucleotide sequence ID" value="NZ_WWCW01000005.1"/>
</dbReference>
<dbReference type="InterPro" id="IPR013766">
    <property type="entry name" value="Thioredoxin_domain"/>
</dbReference>
<feature type="domain" description="Thioredoxin" evidence="5">
    <location>
        <begin position="49"/>
        <end position="225"/>
    </location>
</feature>
<proteinExistence type="inferred from homology"/>
<evidence type="ECO:0000256" key="3">
    <source>
        <dbReference type="PIRSR" id="PIRSR603782-1"/>
    </source>
</evidence>
<feature type="binding site" evidence="3">
    <location>
        <position position="94"/>
    </location>
    <ligand>
        <name>Cu cation</name>
        <dbReference type="ChEBI" id="CHEBI:23378"/>
    </ligand>
</feature>
<evidence type="ECO:0000256" key="2">
    <source>
        <dbReference type="ARBA" id="ARBA00023008"/>
    </source>
</evidence>